<feature type="domain" description="Major facilitator superfamily (MFS) profile" evidence="11">
    <location>
        <begin position="51"/>
        <end position="500"/>
    </location>
</feature>
<comment type="subcellular location">
    <subcellularLocation>
        <location evidence="1">Membrane</location>
        <topology evidence="1">Multi-pass membrane protein</topology>
    </subcellularLocation>
</comment>
<dbReference type="Pfam" id="PF00083">
    <property type="entry name" value="Sugar_tr"/>
    <property type="match status" value="1"/>
</dbReference>
<feature type="transmembrane region" description="Helical" evidence="10">
    <location>
        <begin position="478"/>
        <end position="494"/>
    </location>
</feature>
<feature type="transmembrane region" description="Helical" evidence="10">
    <location>
        <begin position="227"/>
        <end position="248"/>
    </location>
</feature>
<proteinExistence type="inferred from homology"/>
<keyword evidence="5 10" id="KW-1133">Transmembrane helix</keyword>
<evidence type="ECO:0000256" key="2">
    <source>
        <dbReference type="ARBA" id="ARBA00010992"/>
    </source>
</evidence>
<dbReference type="AlphaFoldDB" id="A0A8K0JIF3"/>
<dbReference type="GO" id="GO:0016020">
    <property type="term" value="C:membrane"/>
    <property type="evidence" value="ECO:0007669"/>
    <property type="project" value="UniProtKB-SubCell"/>
</dbReference>
<feature type="transmembrane region" description="Helical" evidence="10">
    <location>
        <begin position="349"/>
        <end position="368"/>
    </location>
</feature>
<dbReference type="EMBL" id="JABELV010000100">
    <property type="protein sequence ID" value="KAG7531047.1"/>
    <property type="molecule type" value="Genomic_DNA"/>
</dbReference>
<dbReference type="PROSITE" id="PS00217">
    <property type="entry name" value="SUGAR_TRANSPORT_2"/>
    <property type="match status" value="1"/>
</dbReference>
<feature type="transmembrane region" description="Helical" evidence="10">
    <location>
        <begin position="403"/>
        <end position="428"/>
    </location>
</feature>
<dbReference type="GO" id="GO:0005351">
    <property type="term" value="F:carbohydrate:proton symporter activity"/>
    <property type="evidence" value="ECO:0007669"/>
    <property type="project" value="TreeGrafter"/>
</dbReference>
<evidence type="ECO:0000256" key="1">
    <source>
        <dbReference type="ARBA" id="ARBA00004141"/>
    </source>
</evidence>
<feature type="transmembrane region" description="Helical" evidence="10">
    <location>
        <begin position="375"/>
        <end position="397"/>
    </location>
</feature>
<keyword evidence="3 8" id="KW-0813">Transport</keyword>
<dbReference type="InterPro" id="IPR036259">
    <property type="entry name" value="MFS_trans_sf"/>
</dbReference>
<reference evidence="12" key="1">
    <citation type="submission" date="2020-04" db="EMBL/GenBank/DDBJ databases">
        <title>Analysis of mating type loci in Filobasidium floriforme.</title>
        <authorList>
            <person name="Nowrousian M."/>
        </authorList>
    </citation>
    <scope>NUCLEOTIDE SEQUENCE</scope>
    <source>
        <strain evidence="12">CBS 6242</strain>
    </source>
</reference>
<dbReference type="SUPFAM" id="SSF103473">
    <property type="entry name" value="MFS general substrate transporter"/>
    <property type="match status" value="1"/>
</dbReference>
<feature type="transmembrane region" description="Helical" evidence="10">
    <location>
        <begin position="449"/>
        <end position="466"/>
    </location>
</feature>
<evidence type="ECO:0000256" key="8">
    <source>
        <dbReference type="RuleBase" id="RU003346"/>
    </source>
</evidence>
<feature type="transmembrane region" description="Helical" evidence="10">
    <location>
        <begin position="311"/>
        <end position="329"/>
    </location>
</feature>
<evidence type="ECO:0000256" key="7">
    <source>
        <dbReference type="ARBA" id="ARBA00049119"/>
    </source>
</evidence>
<dbReference type="FunFam" id="1.20.1250.20:FF:000149">
    <property type="entry name" value="MFS transporter, SP family, general alpha glucoside:H+ symporter"/>
    <property type="match status" value="1"/>
</dbReference>
<evidence type="ECO:0000313" key="13">
    <source>
        <dbReference type="Proteomes" id="UP000812966"/>
    </source>
</evidence>
<comment type="catalytic activity">
    <reaction evidence="7">
        <text>myo-inositol(out) + H(+)(out) = myo-inositol(in) + H(+)(in)</text>
        <dbReference type="Rhea" id="RHEA:60364"/>
        <dbReference type="ChEBI" id="CHEBI:15378"/>
        <dbReference type="ChEBI" id="CHEBI:17268"/>
    </reaction>
</comment>
<feature type="region of interest" description="Disordered" evidence="9">
    <location>
        <begin position="1"/>
        <end position="22"/>
    </location>
</feature>
<accession>A0A8K0JIF3</accession>
<comment type="similarity">
    <text evidence="2 8">Belongs to the major facilitator superfamily. Sugar transporter (TC 2.A.1.1) family.</text>
</comment>
<sequence>MESPTLEQSSSKKQYDEPSNSFAQDAKLATDKEQSMTLMQGIRLYPKAIGWSIVISTCIAMEGYDLCLLGNFYGFPQFNEMFGELGPDGTYQVPARWQAGLSNAANCGEIIGLFINGLVAERFGYKNTMLACLISMIGLIFIPVFATSGSLVQLLFYYLIAGIPWGIWQTLTITYASEVCPIALRGYLTTYVNFCWGIGQVIGVGVIKSQLNNKTEWAYRLPWALQWMWLPFLITGVALAPESPWLLVRKGRMEDARKNLLRLTSLNRETGFDADETLAMMAHTTAMEAQMTTGSSYKQCFTGINRRRTEIVCMVWAIQNLAGNSFTGYSNYFLQQGGLPASSALSFVLGQYGINCVGVFGAWALMSWGFGRRSLYLYGQCGLCVMLCIMGCMYFVRDKHPEAAALATGGMMLGWATVYQLTVGTICYSIVGEIPSRQLLVKTIALGRNAYNVVGIVCSVLTPYMVNPTAWNWQQLTAFFWAGICFCCIVYTFFRIPETKGRSFAELDLLFEHRVSARRFASTDLDVFDTNEAKAAARAVEMGEDKDLPVHVEKTARVC</sequence>
<dbReference type="PROSITE" id="PS50850">
    <property type="entry name" value="MFS"/>
    <property type="match status" value="1"/>
</dbReference>
<evidence type="ECO:0000313" key="12">
    <source>
        <dbReference type="EMBL" id="KAG7531047.1"/>
    </source>
</evidence>
<evidence type="ECO:0000256" key="4">
    <source>
        <dbReference type="ARBA" id="ARBA00022692"/>
    </source>
</evidence>
<protein>
    <recommendedName>
        <fullName evidence="11">Major facilitator superfamily (MFS) profile domain-containing protein</fullName>
    </recommendedName>
</protein>
<feature type="transmembrane region" description="Helical" evidence="10">
    <location>
        <begin position="188"/>
        <end position="207"/>
    </location>
</feature>
<dbReference type="InterPro" id="IPR020846">
    <property type="entry name" value="MFS_dom"/>
</dbReference>
<organism evidence="12 13">
    <name type="scientific">Filobasidium floriforme</name>
    <dbReference type="NCBI Taxonomy" id="5210"/>
    <lineage>
        <taxon>Eukaryota</taxon>
        <taxon>Fungi</taxon>
        <taxon>Dikarya</taxon>
        <taxon>Basidiomycota</taxon>
        <taxon>Agaricomycotina</taxon>
        <taxon>Tremellomycetes</taxon>
        <taxon>Filobasidiales</taxon>
        <taxon>Filobasidiaceae</taxon>
        <taxon>Filobasidium</taxon>
    </lineage>
</organism>
<dbReference type="Gene3D" id="1.20.1250.20">
    <property type="entry name" value="MFS general substrate transporter like domains"/>
    <property type="match status" value="1"/>
</dbReference>
<dbReference type="PANTHER" id="PTHR48022:SF56">
    <property type="entry name" value="MAJOR FACILITATOR SUPERFAMILY (MFS) PROFILE DOMAIN-CONTAINING PROTEIN-RELATED"/>
    <property type="match status" value="1"/>
</dbReference>
<dbReference type="PANTHER" id="PTHR48022">
    <property type="entry name" value="PLASTIDIC GLUCOSE TRANSPORTER 4"/>
    <property type="match status" value="1"/>
</dbReference>
<dbReference type="Proteomes" id="UP000812966">
    <property type="component" value="Unassembled WGS sequence"/>
</dbReference>
<keyword evidence="13" id="KW-1185">Reference proteome</keyword>
<evidence type="ECO:0000256" key="10">
    <source>
        <dbReference type="SAM" id="Phobius"/>
    </source>
</evidence>
<comment type="caution">
    <text evidence="12">The sequence shown here is derived from an EMBL/GenBank/DDBJ whole genome shotgun (WGS) entry which is preliminary data.</text>
</comment>
<dbReference type="InterPro" id="IPR005828">
    <property type="entry name" value="MFS_sugar_transport-like"/>
</dbReference>
<feature type="transmembrane region" description="Helical" evidence="10">
    <location>
        <begin position="130"/>
        <end position="149"/>
    </location>
</feature>
<gene>
    <name evidence="12" type="ORF">FFLO_04602</name>
</gene>
<evidence type="ECO:0000256" key="9">
    <source>
        <dbReference type="SAM" id="MobiDB-lite"/>
    </source>
</evidence>
<keyword evidence="4 10" id="KW-0812">Transmembrane</keyword>
<keyword evidence="6 10" id="KW-0472">Membrane</keyword>
<dbReference type="InterPro" id="IPR003663">
    <property type="entry name" value="Sugar/inositol_transpt"/>
</dbReference>
<dbReference type="NCBIfam" id="TIGR00879">
    <property type="entry name" value="SP"/>
    <property type="match status" value="1"/>
</dbReference>
<dbReference type="InterPro" id="IPR005829">
    <property type="entry name" value="Sugar_transporter_CS"/>
</dbReference>
<evidence type="ECO:0000259" key="11">
    <source>
        <dbReference type="PROSITE" id="PS50850"/>
    </source>
</evidence>
<dbReference type="InterPro" id="IPR050360">
    <property type="entry name" value="MFS_Sugar_Transporters"/>
</dbReference>
<name>A0A8K0JIF3_9TREE</name>
<evidence type="ECO:0000256" key="6">
    <source>
        <dbReference type="ARBA" id="ARBA00023136"/>
    </source>
</evidence>
<evidence type="ECO:0000256" key="5">
    <source>
        <dbReference type="ARBA" id="ARBA00022989"/>
    </source>
</evidence>
<feature type="transmembrane region" description="Helical" evidence="10">
    <location>
        <begin position="155"/>
        <end position="176"/>
    </location>
</feature>
<evidence type="ECO:0000256" key="3">
    <source>
        <dbReference type="ARBA" id="ARBA00022448"/>
    </source>
</evidence>